<dbReference type="Proteomes" id="UP000824469">
    <property type="component" value="Unassembled WGS sequence"/>
</dbReference>
<dbReference type="PROSITE" id="PS00329">
    <property type="entry name" value="HSP70_2"/>
    <property type="match status" value="1"/>
</dbReference>
<dbReference type="SUPFAM" id="SSF100920">
    <property type="entry name" value="Heat shock protein 70kD (HSP70), peptide-binding domain"/>
    <property type="match status" value="1"/>
</dbReference>
<dbReference type="FunFam" id="3.90.640.10:FF:000002">
    <property type="entry name" value="Heat shock 70 kDa"/>
    <property type="match status" value="1"/>
</dbReference>
<dbReference type="Pfam" id="PF00012">
    <property type="entry name" value="HSP70"/>
    <property type="match status" value="1"/>
</dbReference>
<dbReference type="InterPro" id="IPR013126">
    <property type="entry name" value="Hsp_70_fam"/>
</dbReference>
<accession>A0AA38FF45</accession>
<evidence type="ECO:0000256" key="1">
    <source>
        <dbReference type="ARBA" id="ARBA00007381"/>
    </source>
</evidence>
<evidence type="ECO:0000256" key="2">
    <source>
        <dbReference type="ARBA" id="ARBA00022741"/>
    </source>
</evidence>
<evidence type="ECO:0000313" key="4">
    <source>
        <dbReference type="EMBL" id="KAH9299502.1"/>
    </source>
</evidence>
<reference evidence="4 5" key="1">
    <citation type="journal article" date="2021" name="Nat. Plants">
        <title>The Taxus genome provides insights into paclitaxel biosynthesis.</title>
        <authorList>
            <person name="Xiong X."/>
            <person name="Gou J."/>
            <person name="Liao Q."/>
            <person name="Li Y."/>
            <person name="Zhou Q."/>
            <person name="Bi G."/>
            <person name="Li C."/>
            <person name="Du R."/>
            <person name="Wang X."/>
            <person name="Sun T."/>
            <person name="Guo L."/>
            <person name="Liang H."/>
            <person name="Lu P."/>
            <person name="Wu Y."/>
            <person name="Zhang Z."/>
            <person name="Ro D.K."/>
            <person name="Shang Y."/>
            <person name="Huang S."/>
            <person name="Yan J."/>
        </authorList>
    </citation>
    <scope>NUCLEOTIDE SEQUENCE [LARGE SCALE GENOMIC DNA]</scope>
    <source>
        <strain evidence="4">Ta-2019</strain>
    </source>
</reference>
<dbReference type="AlphaFoldDB" id="A0AA38FF45"/>
<proteinExistence type="inferred from homology"/>
<dbReference type="GO" id="GO:0005524">
    <property type="term" value="F:ATP binding"/>
    <property type="evidence" value="ECO:0007669"/>
    <property type="project" value="UniProtKB-KW"/>
</dbReference>
<evidence type="ECO:0000256" key="3">
    <source>
        <dbReference type="ARBA" id="ARBA00022840"/>
    </source>
</evidence>
<dbReference type="SMR" id="A0AA38FF45"/>
<gene>
    <name evidence="4" type="ORF">KI387_031184</name>
</gene>
<keyword evidence="2" id="KW-0547">Nucleotide-binding</keyword>
<dbReference type="GO" id="GO:0140662">
    <property type="term" value="F:ATP-dependent protein folding chaperone"/>
    <property type="evidence" value="ECO:0007669"/>
    <property type="project" value="InterPro"/>
</dbReference>
<dbReference type="SUPFAM" id="SSF53067">
    <property type="entry name" value="Actin-like ATPase domain"/>
    <property type="match status" value="2"/>
</dbReference>
<name>A0AA38FF45_TAXCH</name>
<dbReference type="Gene3D" id="2.60.34.10">
    <property type="entry name" value="Substrate Binding Domain Of DNAk, Chain A, domain 1"/>
    <property type="match status" value="1"/>
</dbReference>
<dbReference type="FunFam" id="2.60.34.10:FF:000023">
    <property type="entry name" value="70 kDa heat shock cognate protein"/>
    <property type="match status" value="1"/>
</dbReference>
<dbReference type="EMBL" id="JAHRHJ020000010">
    <property type="protein sequence ID" value="KAH9299502.1"/>
    <property type="molecule type" value="Genomic_DNA"/>
</dbReference>
<dbReference type="PRINTS" id="PR00301">
    <property type="entry name" value="HEATSHOCK70"/>
</dbReference>
<dbReference type="FunFam" id="3.30.420.40:FF:000545">
    <property type="entry name" value="Endoplasmic reticulum chaperone BiP"/>
    <property type="match status" value="1"/>
</dbReference>
<protein>
    <recommendedName>
        <fullName evidence="6">Heat shock protein 70</fullName>
    </recommendedName>
</protein>
<dbReference type="InterPro" id="IPR018181">
    <property type="entry name" value="Heat_shock_70_CS"/>
</dbReference>
<dbReference type="OMA" id="ANVIMNM"/>
<dbReference type="InterPro" id="IPR043129">
    <property type="entry name" value="ATPase_NBD"/>
</dbReference>
<dbReference type="InterPro" id="IPR029047">
    <property type="entry name" value="HSP70_peptide-bd_sf"/>
</dbReference>
<comment type="similarity">
    <text evidence="1">Belongs to the heat shock protein 70 family.</text>
</comment>
<comment type="caution">
    <text evidence="4">The sequence shown here is derived from an EMBL/GenBank/DDBJ whole genome shotgun (WGS) entry which is preliminary data.</text>
</comment>
<organism evidence="4 5">
    <name type="scientific">Taxus chinensis</name>
    <name type="common">Chinese yew</name>
    <name type="synonym">Taxus wallichiana var. chinensis</name>
    <dbReference type="NCBI Taxonomy" id="29808"/>
    <lineage>
        <taxon>Eukaryota</taxon>
        <taxon>Viridiplantae</taxon>
        <taxon>Streptophyta</taxon>
        <taxon>Embryophyta</taxon>
        <taxon>Tracheophyta</taxon>
        <taxon>Spermatophyta</taxon>
        <taxon>Pinopsida</taxon>
        <taxon>Pinidae</taxon>
        <taxon>Conifers II</taxon>
        <taxon>Cupressales</taxon>
        <taxon>Taxaceae</taxon>
        <taxon>Taxus</taxon>
    </lineage>
</organism>
<sequence>MVLLQMRMIAEQYLNCDVKNAVITVPAYFNDSQKRATKDAGKIAGLNVMRIINEPTAAAITYNSCGSKKEKRNILVFDLGGGTFNVSIVTVEGDKIEVKAVGGDMHMGGEDFDNRVVNFFVQEFNRKNKMDLSASPKALRRLRSECERAKRSLSSAVETVIDIDCLYEGQDLHMKFRRAKFEKLNADLFDKCMQVVKQCLQDAKMSKNQIDDIVLVGGLSRISKVQELLREFFDGKELCKSVNPDEAVAYGAAVEAAFLNKECFNLVLMDVTPLSLGISVDNGVMKVIVPRNTPIPTRKESSVTTIKDNQTEVTFPVYEGERPLTAHNTLLGEFVLTIPAARRGVPNIKIFFEVDDDGILKVSARDQRTGNSNQIAITNEREKLSKEEIDRMVADAEIFRNEDEELKKRHLARSALECYIHNQKDKVREDVRKGNIRTPVANVIMNMLTDAEDWLEEK</sequence>
<dbReference type="PANTHER" id="PTHR19375">
    <property type="entry name" value="HEAT SHOCK PROTEIN 70KDA"/>
    <property type="match status" value="1"/>
</dbReference>
<keyword evidence="5" id="KW-1185">Reference proteome</keyword>
<evidence type="ECO:0000313" key="5">
    <source>
        <dbReference type="Proteomes" id="UP000824469"/>
    </source>
</evidence>
<evidence type="ECO:0008006" key="6">
    <source>
        <dbReference type="Google" id="ProtNLM"/>
    </source>
</evidence>
<keyword evidence="3" id="KW-0067">ATP-binding</keyword>
<dbReference type="Gene3D" id="3.90.640.10">
    <property type="entry name" value="Actin, Chain A, domain 4"/>
    <property type="match status" value="1"/>
</dbReference>
<dbReference type="Gene3D" id="3.30.420.40">
    <property type="match status" value="2"/>
</dbReference>